<evidence type="ECO:0000313" key="5">
    <source>
        <dbReference type="Ensembl" id="ENSPSTP00000025952.1"/>
    </source>
</evidence>
<feature type="domain" description="Ig-like" evidence="3">
    <location>
        <begin position="629"/>
        <end position="715"/>
    </location>
</feature>
<dbReference type="Proteomes" id="UP000694428">
    <property type="component" value="Unplaced"/>
</dbReference>
<feature type="domain" description="Fibronectin type-III" evidence="4">
    <location>
        <begin position="1"/>
        <end position="74"/>
    </location>
</feature>
<dbReference type="CDD" id="cd00096">
    <property type="entry name" value="Ig"/>
    <property type="match status" value="1"/>
</dbReference>
<evidence type="ECO:0000313" key="6">
    <source>
        <dbReference type="Proteomes" id="UP000694428"/>
    </source>
</evidence>
<feature type="domain" description="Fibronectin type-III" evidence="4">
    <location>
        <begin position="207"/>
        <end position="305"/>
    </location>
</feature>
<dbReference type="Pfam" id="PF07679">
    <property type="entry name" value="I-set"/>
    <property type="match status" value="2"/>
</dbReference>
<evidence type="ECO:0000259" key="4">
    <source>
        <dbReference type="PROSITE" id="PS50853"/>
    </source>
</evidence>
<dbReference type="InterPro" id="IPR013783">
    <property type="entry name" value="Ig-like_fold"/>
</dbReference>
<dbReference type="InterPro" id="IPR007110">
    <property type="entry name" value="Ig-like_dom"/>
</dbReference>
<dbReference type="InterPro" id="IPR036179">
    <property type="entry name" value="Ig-like_dom_sf"/>
</dbReference>
<feature type="domain" description="Fibronectin type-III" evidence="4">
    <location>
        <begin position="102"/>
        <end position="205"/>
    </location>
</feature>
<dbReference type="PRINTS" id="PR00014">
    <property type="entry name" value="FNTYPEIII"/>
</dbReference>
<evidence type="ECO:0000259" key="3">
    <source>
        <dbReference type="PROSITE" id="PS50835"/>
    </source>
</evidence>
<dbReference type="Gene3D" id="2.60.40.10">
    <property type="entry name" value="Immunoglobulins"/>
    <property type="match status" value="9"/>
</dbReference>
<dbReference type="InterPro" id="IPR050964">
    <property type="entry name" value="Striated_Muscle_Regulatory"/>
</dbReference>
<reference evidence="5" key="2">
    <citation type="submission" date="2025-09" db="UniProtKB">
        <authorList>
            <consortium name="Ensembl"/>
        </authorList>
    </citation>
    <scope>IDENTIFICATION</scope>
</reference>
<dbReference type="FunFam" id="2.60.40.10:FF:002172">
    <property type="entry name" value="Myomesin 1a (skelemin)"/>
    <property type="match status" value="2"/>
</dbReference>
<dbReference type="Ensembl" id="ENSPSTT00000027303.1">
    <property type="protein sequence ID" value="ENSPSTP00000025952.1"/>
    <property type="gene ID" value="ENSPSTG00000019083.1"/>
</dbReference>
<reference evidence="5" key="1">
    <citation type="submission" date="2025-08" db="UniProtKB">
        <authorList>
            <consortium name="Ensembl"/>
        </authorList>
    </citation>
    <scope>IDENTIFICATION</scope>
</reference>
<keyword evidence="2" id="KW-0393">Immunoglobulin domain</keyword>
<dbReference type="PROSITE" id="PS50853">
    <property type="entry name" value="FN3"/>
    <property type="match status" value="4"/>
</dbReference>
<dbReference type="FunFam" id="2.60.40.10:FF:000179">
    <property type="entry name" value="Myomesin 2"/>
    <property type="match status" value="1"/>
</dbReference>
<dbReference type="FunFam" id="2.60.40.10:FF:000197">
    <property type="entry name" value="Myomesin 1"/>
    <property type="match status" value="1"/>
</dbReference>
<dbReference type="FunFam" id="2.60.40.10:FF:000233">
    <property type="entry name" value="Myomesin 1"/>
    <property type="match status" value="1"/>
</dbReference>
<keyword evidence="1" id="KW-0677">Repeat</keyword>
<dbReference type="PANTHER" id="PTHR13817:SF16">
    <property type="entry name" value="MYOMESIN-1"/>
    <property type="match status" value="1"/>
</dbReference>
<name>A0A8C9G6Q8_PAVCR</name>
<proteinExistence type="predicted"/>
<dbReference type="GO" id="GO:0031430">
    <property type="term" value="C:M band"/>
    <property type="evidence" value="ECO:0007669"/>
    <property type="project" value="TreeGrafter"/>
</dbReference>
<dbReference type="InterPro" id="IPR013098">
    <property type="entry name" value="Ig_I-set"/>
</dbReference>
<dbReference type="SMART" id="SM00060">
    <property type="entry name" value="FN3"/>
    <property type="match status" value="4"/>
</dbReference>
<dbReference type="InterPro" id="IPR003961">
    <property type="entry name" value="FN3_dom"/>
</dbReference>
<dbReference type="Pfam" id="PF00041">
    <property type="entry name" value="fn3"/>
    <property type="match status" value="2"/>
</dbReference>
<dbReference type="GO" id="GO:0019900">
    <property type="term" value="F:kinase binding"/>
    <property type="evidence" value="ECO:0007669"/>
    <property type="project" value="TreeGrafter"/>
</dbReference>
<evidence type="ECO:0000256" key="2">
    <source>
        <dbReference type="ARBA" id="ARBA00023319"/>
    </source>
</evidence>
<dbReference type="PROSITE" id="PS50835">
    <property type="entry name" value="IG_LIKE"/>
    <property type="match status" value="2"/>
</dbReference>
<dbReference type="AlphaFoldDB" id="A0A8C9G6Q8"/>
<feature type="domain" description="Fibronectin type-III" evidence="4">
    <location>
        <begin position="312"/>
        <end position="411"/>
    </location>
</feature>
<protein>
    <submittedName>
        <fullName evidence="5">Myomesin 1</fullName>
    </submittedName>
</protein>
<dbReference type="InterPro" id="IPR036116">
    <property type="entry name" value="FN3_sf"/>
</dbReference>
<sequence length="839" mass="94459">NSKLVCVISGVTGHLCVAGTEDWQRVNTEIPVKSPRFAVFDLSEGKSYCFRVRCCNSAGIGEPSEATEATVVDDKLGHPSAPWTGQIIVTEEEPAEGVVPGPPTDLQVIEATKNYVVLSWKPPGQRGHEGIMYFVEKVKLERIRIINTDTSVVVTWTEPPDAKELVGYYIESSVVGSGHWEPCNNNPVKDISSYLHVIHVETAAPSPPYDITVLESVRDSMVLGWKQPKATGGTEITGYYVNYREVIGGVPGKWMEANIKAISERAYRIENLKENMVYQFQVAAANLAGVGTPSLPSKPFKCEEWTIAVPGPPHDVTYTEVRKDSLVLLWKEPVYTGRSPVTGYYIDMKETEAKEEHWRSVNEKPIQKKFLKIAGLTEGVSYVFRVRATNQAGVGRPSDITDPVVAETRPGTKEVVVNVDDDGVISLNFECDQMSPNSKFVWSKNYEPIEDDSRLDIDSKGGKSKAIFKDLGEDDLGIYSCVVTDTDGVSSGYTIDEEEMKRLLALSHERKFPTIPLTSELAVEILEKGEVRFWLQAEKLSGNAKANFVFNDKEIFNGEKYKMKVDRNTGLVEMIMDKLEDKDEGTYTFQLQDGKATNQSSLVLIGDVFKKLRDEAEFQRKEWHRKQGPHFVEQLGWEVTDECNVMLKCKVANIKKETHIVWYKDDREIMVDEEHDFKDGVCTLLISEFSKKDTGIYEVILKDDRGKDNSELKLTDKAFADLMNEVCRQIALSATDLKIQSTAEGIRLYSFVTYYVEDLRVGWVHNDTQIRFTDRVKTGVTGEQIWLQINEPTPQDKGKYTMELFDGKTGHKKTVDLSGQGRLFTLLILPELFYEVIST</sequence>
<dbReference type="SUPFAM" id="SSF48726">
    <property type="entry name" value="Immunoglobulin"/>
    <property type="match status" value="3"/>
</dbReference>
<accession>A0A8C9G6Q8</accession>
<dbReference type="SUPFAM" id="SSF49265">
    <property type="entry name" value="Fibronectin type III"/>
    <property type="match status" value="3"/>
</dbReference>
<organism evidence="5 6">
    <name type="scientific">Pavo cristatus</name>
    <name type="common">Indian peafowl</name>
    <name type="synonym">Blue peafowl</name>
    <dbReference type="NCBI Taxonomy" id="9049"/>
    <lineage>
        <taxon>Eukaryota</taxon>
        <taxon>Metazoa</taxon>
        <taxon>Chordata</taxon>
        <taxon>Craniata</taxon>
        <taxon>Vertebrata</taxon>
        <taxon>Euteleostomi</taxon>
        <taxon>Archelosauria</taxon>
        <taxon>Archosauria</taxon>
        <taxon>Dinosauria</taxon>
        <taxon>Saurischia</taxon>
        <taxon>Theropoda</taxon>
        <taxon>Coelurosauria</taxon>
        <taxon>Aves</taxon>
        <taxon>Neognathae</taxon>
        <taxon>Galloanserae</taxon>
        <taxon>Galliformes</taxon>
        <taxon>Phasianidae</taxon>
        <taxon>Phasianinae</taxon>
        <taxon>Pavo</taxon>
    </lineage>
</organism>
<dbReference type="FunFam" id="2.60.40.10:FF:000467">
    <property type="entry name" value="Myomesin 1"/>
    <property type="match status" value="1"/>
</dbReference>
<dbReference type="PANTHER" id="PTHR13817">
    <property type="entry name" value="TITIN"/>
    <property type="match status" value="1"/>
</dbReference>
<dbReference type="InterPro" id="IPR003599">
    <property type="entry name" value="Ig_sub"/>
</dbReference>
<dbReference type="GO" id="GO:0045214">
    <property type="term" value="P:sarcomere organization"/>
    <property type="evidence" value="ECO:0007669"/>
    <property type="project" value="TreeGrafter"/>
</dbReference>
<dbReference type="SMART" id="SM00409">
    <property type="entry name" value="IG"/>
    <property type="match status" value="2"/>
</dbReference>
<evidence type="ECO:0000256" key="1">
    <source>
        <dbReference type="ARBA" id="ARBA00022737"/>
    </source>
</evidence>
<feature type="domain" description="Ig-like" evidence="3">
    <location>
        <begin position="403"/>
        <end position="501"/>
    </location>
</feature>
<keyword evidence="6" id="KW-1185">Reference proteome</keyword>
<dbReference type="CDD" id="cd00063">
    <property type="entry name" value="FN3"/>
    <property type="match status" value="3"/>
</dbReference>